<dbReference type="Proteomes" id="UP000822688">
    <property type="component" value="Chromosome 9"/>
</dbReference>
<gene>
    <name evidence="1" type="ORF">KC19_9G045100</name>
</gene>
<accession>A0A8T0GRZ5</accession>
<dbReference type="EMBL" id="CM026430">
    <property type="protein sequence ID" value="KAG0561205.1"/>
    <property type="molecule type" value="Genomic_DNA"/>
</dbReference>
<reference evidence="1" key="1">
    <citation type="submission" date="2020-06" db="EMBL/GenBank/DDBJ databases">
        <title>WGS assembly of Ceratodon purpureus strain R40.</title>
        <authorList>
            <person name="Carey S.B."/>
            <person name="Jenkins J."/>
            <person name="Shu S."/>
            <person name="Lovell J.T."/>
            <person name="Sreedasyam A."/>
            <person name="Maumus F."/>
            <person name="Tiley G.P."/>
            <person name="Fernandez-Pozo N."/>
            <person name="Barry K."/>
            <person name="Chen C."/>
            <person name="Wang M."/>
            <person name="Lipzen A."/>
            <person name="Daum C."/>
            <person name="Saski C.A."/>
            <person name="Payton A.C."/>
            <person name="Mcbreen J.C."/>
            <person name="Conrad R.E."/>
            <person name="Kollar L.M."/>
            <person name="Olsson S."/>
            <person name="Huttunen S."/>
            <person name="Landis J.B."/>
            <person name="Wickett N.J."/>
            <person name="Johnson M.G."/>
            <person name="Rensing S.A."/>
            <person name="Grimwood J."/>
            <person name="Schmutz J."/>
            <person name="Mcdaniel S.F."/>
        </authorList>
    </citation>
    <scope>NUCLEOTIDE SEQUENCE</scope>
    <source>
        <strain evidence="1">R40</strain>
    </source>
</reference>
<organism evidence="1 2">
    <name type="scientific">Ceratodon purpureus</name>
    <name type="common">Fire moss</name>
    <name type="synonym">Dicranum purpureum</name>
    <dbReference type="NCBI Taxonomy" id="3225"/>
    <lineage>
        <taxon>Eukaryota</taxon>
        <taxon>Viridiplantae</taxon>
        <taxon>Streptophyta</taxon>
        <taxon>Embryophyta</taxon>
        <taxon>Bryophyta</taxon>
        <taxon>Bryophytina</taxon>
        <taxon>Bryopsida</taxon>
        <taxon>Dicranidae</taxon>
        <taxon>Pseudoditrichales</taxon>
        <taxon>Ditrichaceae</taxon>
        <taxon>Ceratodon</taxon>
    </lineage>
</organism>
<comment type="caution">
    <text evidence="1">The sequence shown here is derived from an EMBL/GenBank/DDBJ whole genome shotgun (WGS) entry which is preliminary data.</text>
</comment>
<dbReference type="AlphaFoldDB" id="A0A8T0GRZ5"/>
<proteinExistence type="predicted"/>
<protein>
    <submittedName>
        <fullName evidence="1">Uncharacterized protein</fullName>
    </submittedName>
</protein>
<evidence type="ECO:0000313" key="1">
    <source>
        <dbReference type="EMBL" id="KAG0561205.1"/>
    </source>
</evidence>
<evidence type="ECO:0000313" key="2">
    <source>
        <dbReference type="Proteomes" id="UP000822688"/>
    </source>
</evidence>
<name>A0A8T0GRZ5_CERPU</name>
<sequence>MSTAPSSSPPSRRASWFTLPYSMTSSHRKAVHELRYHIPRLLLSQKHFRRLLVTIVLQLPTPHLGWSCKSLGRGYFVGLPCFCSTGHLSARVWLTLGFTSRPVNEVLGL</sequence>
<keyword evidence="2" id="KW-1185">Reference proteome</keyword>